<gene>
    <name evidence="2" type="ORF">SUH3_17005</name>
</gene>
<name>A0A073JE08_9RHOB</name>
<evidence type="ECO:0000256" key="1">
    <source>
        <dbReference type="SAM" id="SignalP"/>
    </source>
</evidence>
<evidence type="ECO:0000313" key="2">
    <source>
        <dbReference type="EMBL" id="KEJ95962.1"/>
    </source>
</evidence>
<keyword evidence="3" id="KW-1185">Reference proteome</keyword>
<sequence length="62" mass="6590">MKWLALIAALCLGAAGPPRAGLCDADPGHQTPVRFARKPDARSVFEGMARFGPDLAKTLPEE</sequence>
<feature type="signal peptide" evidence="1">
    <location>
        <begin position="1"/>
        <end position="20"/>
    </location>
</feature>
<keyword evidence="1" id="KW-0732">Signal</keyword>
<protein>
    <submittedName>
        <fullName evidence="2">Uncharacterized protein</fullName>
    </submittedName>
</protein>
<dbReference type="AlphaFoldDB" id="A0A073JE08"/>
<comment type="caution">
    <text evidence="2">The sequence shown here is derived from an EMBL/GenBank/DDBJ whole genome shotgun (WGS) entry which is preliminary data.</text>
</comment>
<evidence type="ECO:0000313" key="3">
    <source>
        <dbReference type="Proteomes" id="UP000027746"/>
    </source>
</evidence>
<feature type="chain" id="PRO_5001690371" evidence="1">
    <location>
        <begin position="21"/>
        <end position="62"/>
    </location>
</feature>
<dbReference type="Proteomes" id="UP000027746">
    <property type="component" value="Unassembled WGS sequence"/>
</dbReference>
<proteinExistence type="predicted"/>
<accession>A0A073JE08</accession>
<organism evidence="2 3">
    <name type="scientific">Pseudosulfitobacter pseudonitzschiae</name>
    <dbReference type="NCBI Taxonomy" id="1402135"/>
    <lineage>
        <taxon>Bacteria</taxon>
        <taxon>Pseudomonadati</taxon>
        <taxon>Pseudomonadota</taxon>
        <taxon>Alphaproteobacteria</taxon>
        <taxon>Rhodobacterales</taxon>
        <taxon>Roseobacteraceae</taxon>
        <taxon>Pseudosulfitobacter</taxon>
    </lineage>
</organism>
<reference evidence="2 3" key="1">
    <citation type="submission" date="2014-01" db="EMBL/GenBank/DDBJ databases">
        <title>Sulfitobacter sp. H3 (MCCC 1A00686) Genome Sequencing.</title>
        <authorList>
            <person name="Lai Q."/>
            <person name="Hong Z."/>
        </authorList>
    </citation>
    <scope>NUCLEOTIDE SEQUENCE [LARGE SCALE GENOMIC DNA]</scope>
    <source>
        <strain evidence="2 3">H3</strain>
    </source>
</reference>
<dbReference type="EMBL" id="JAMD01000004">
    <property type="protein sequence ID" value="KEJ95962.1"/>
    <property type="molecule type" value="Genomic_DNA"/>
</dbReference>